<evidence type="ECO:0000313" key="9">
    <source>
        <dbReference type="EMBL" id="WCH98873.1"/>
    </source>
</evidence>
<accession>A0ABY7R5X4</accession>
<dbReference type="EMBL" id="CP116669">
    <property type="protein sequence ID" value="WCH98873.1"/>
    <property type="molecule type" value="Genomic_DNA"/>
</dbReference>
<keyword evidence="10" id="KW-1185">Reference proteome</keyword>
<proteinExistence type="inferred from homology"/>
<feature type="transmembrane region" description="Helical" evidence="8">
    <location>
        <begin position="17"/>
        <end position="39"/>
    </location>
</feature>
<evidence type="ECO:0000256" key="1">
    <source>
        <dbReference type="ARBA" id="ARBA00004651"/>
    </source>
</evidence>
<evidence type="ECO:0000313" key="10">
    <source>
        <dbReference type="Proteomes" id="UP001214301"/>
    </source>
</evidence>
<protein>
    <submittedName>
        <fullName evidence="9">AzlC family ABC transporter permease</fullName>
    </submittedName>
</protein>
<sequence>MPYPSATQAFRQGAHSVLALTSGVVPFGLITGVTAIGMGLSPADAIGMTLLFYSGSAQMVVMQLMQNSALPVTMVVTALVINLRFLMYSASLAPHLGHLPRRRKWPMAYLLSDQSFALCSLKMASGELGRFAFHYYAGTAITMWFGWNLSVLAGIYLGAGIPEDWSLGFAIPLSFLALLIPSLRSPATIGAALTGGVLAVLAVDLPYNLGLLAGALGGIIAGLLLERLQKGRTVQPVADENREQEAS</sequence>
<feature type="transmembrane region" description="Helical" evidence="8">
    <location>
        <begin position="69"/>
        <end position="87"/>
    </location>
</feature>
<dbReference type="RefSeq" id="WP_156310968.1">
    <property type="nucleotide sequence ID" value="NZ_CP116669.1"/>
</dbReference>
<keyword evidence="5 8" id="KW-0812">Transmembrane</keyword>
<dbReference type="InterPro" id="IPR011606">
    <property type="entry name" value="Brnchd-chn_aa_trnsp_permease"/>
</dbReference>
<feature type="transmembrane region" description="Helical" evidence="8">
    <location>
        <begin position="209"/>
        <end position="225"/>
    </location>
</feature>
<evidence type="ECO:0000256" key="8">
    <source>
        <dbReference type="SAM" id="Phobius"/>
    </source>
</evidence>
<keyword evidence="7 8" id="KW-0472">Membrane</keyword>
<evidence type="ECO:0000256" key="6">
    <source>
        <dbReference type="ARBA" id="ARBA00022989"/>
    </source>
</evidence>
<organism evidence="9 10">
    <name type="scientific">Pseudomonas capeferrum</name>
    <dbReference type="NCBI Taxonomy" id="1495066"/>
    <lineage>
        <taxon>Bacteria</taxon>
        <taxon>Pseudomonadati</taxon>
        <taxon>Pseudomonadota</taxon>
        <taxon>Gammaproteobacteria</taxon>
        <taxon>Pseudomonadales</taxon>
        <taxon>Pseudomonadaceae</taxon>
        <taxon>Pseudomonas</taxon>
    </lineage>
</organism>
<feature type="transmembrane region" description="Helical" evidence="8">
    <location>
        <begin position="165"/>
        <end position="180"/>
    </location>
</feature>
<comment type="similarity">
    <text evidence="2">Belongs to the AzlC family.</text>
</comment>
<dbReference type="PANTHER" id="PTHR34979:SF1">
    <property type="entry name" value="INNER MEMBRANE PROTEIN YGAZ"/>
    <property type="match status" value="1"/>
</dbReference>
<evidence type="ECO:0000256" key="4">
    <source>
        <dbReference type="ARBA" id="ARBA00022475"/>
    </source>
</evidence>
<name>A0ABY7R5X4_9PSED</name>
<keyword evidence="4" id="KW-1003">Cell membrane</keyword>
<keyword evidence="3" id="KW-0813">Transport</keyword>
<feature type="transmembrane region" description="Helical" evidence="8">
    <location>
        <begin position="136"/>
        <end position="159"/>
    </location>
</feature>
<keyword evidence="6 8" id="KW-1133">Transmembrane helix</keyword>
<feature type="transmembrane region" description="Helical" evidence="8">
    <location>
        <begin position="45"/>
        <end position="62"/>
    </location>
</feature>
<comment type="subcellular location">
    <subcellularLocation>
        <location evidence="1">Cell membrane</location>
        <topology evidence="1">Multi-pass membrane protein</topology>
    </subcellularLocation>
</comment>
<reference evidence="9 10" key="1">
    <citation type="journal article" date="2020" name="Front. Microbiol.">
        <title>Toward Biorecycling: Isolation of a Soil Bacterium That Grows on a Polyurethane Oligomer and Monomer.</title>
        <authorList>
            <person name="Espinosa M.J.C."/>
            <person name="Blanco A.C."/>
            <person name="Schmidgall T."/>
            <person name="Atanasoff-Kardjalieff A.K."/>
            <person name="Kappelmeyer U."/>
            <person name="Tischler D."/>
            <person name="Pieper D.H."/>
            <person name="Heipieper H.J."/>
            <person name="Eberlein C."/>
        </authorList>
    </citation>
    <scope>NUCLEOTIDE SEQUENCE [LARGE SCALE GENOMIC DNA]</scope>
    <source>
        <strain evidence="9 10">TDA1</strain>
    </source>
</reference>
<dbReference type="Pfam" id="PF03591">
    <property type="entry name" value="AzlC"/>
    <property type="match status" value="1"/>
</dbReference>
<evidence type="ECO:0000256" key="5">
    <source>
        <dbReference type="ARBA" id="ARBA00022692"/>
    </source>
</evidence>
<gene>
    <name evidence="9" type="ORF">PMC74_19115</name>
</gene>
<dbReference type="Proteomes" id="UP001214301">
    <property type="component" value="Chromosome"/>
</dbReference>
<evidence type="ECO:0000256" key="2">
    <source>
        <dbReference type="ARBA" id="ARBA00010735"/>
    </source>
</evidence>
<evidence type="ECO:0000256" key="3">
    <source>
        <dbReference type="ARBA" id="ARBA00022448"/>
    </source>
</evidence>
<dbReference type="PANTHER" id="PTHR34979">
    <property type="entry name" value="INNER MEMBRANE PROTEIN YGAZ"/>
    <property type="match status" value="1"/>
</dbReference>
<evidence type="ECO:0000256" key="7">
    <source>
        <dbReference type="ARBA" id="ARBA00023136"/>
    </source>
</evidence>